<comment type="caution">
    <text evidence="2">The sequence shown here is derived from an EMBL/GenBank/DDBJ whole genome shotgun (WGS) entry which is preliminary data.</text>
</comment>
<name>A0A2P5BTW8_PARAD</name>
<dbReference type="AlphaFoldDB" id="A0A2P5BTW8"/>
<evidence type="ECO:0000256" key="1">
    <source>
        <dbReference type="SAM" id="MobiDB-lite"/>
    </source>
</evidence>
<feature type="region of interest" description="Disordered" evidence="1">
    <location>
        <begin position="31"/>
        <end position="93"/>
    </location>
</feature>
<feature type="compositionally biased region" description="Basic and acidic residues" evidence="1">
    <location>
        <begin position="34"/>
        <end position="53"/>
    </location>
</feature>
<protein>
    <submittedName>
        <fullName evidence="2">Uncharacterized protein</fullName>
    </submittedName>
</protein>
<gene>
    <name evidence="2" type="ORF">PanWU01x14_210890</name>
</gene>
<dbReference type="Proteomes" id="UP000237105">
    <property type="component" value="Unassembled WGS sequence"/>
</dbReference>
<organism evidence="2 3">
    <name type="scientific">Parasponia andersonii</name>
    <name type="common">Sponia andersonii</name>
    <dbReference type="NCBI Taxonomy" id="3476"/>
    <lineage>
        <taxon>Eukaryota</taxon>
        <taxon>Viridiplantae</taxon>
        <taxon>Streptophyta</taxon>
        <taxon>Embryophyta</taxon>
        <taxon>Tracheophyta</taxon>
        <taxon>Spermatophyta</taxon>
        <taxon>Magnoliopsida</taxon>
        <taxon>eudicotyledons</taxon>
        <taxon>Gunneridae</taxon>
        <taxon>Pentapetalae</taxon>
        <taxon>rosids</taxon>
        <taxon>fabids</taxon>
        <taxon>Rosales</taxon>
        <taxon>Cannabaceae</taxon>
        <taxon>Parasponia</taxon>
    </lineage>
</organism>
<proteinExistence type="predicted"/>
<evidence type="ECO:0000313" key="2">
    <source>
        <dbReference type="EMBL" id="PON52247.1"/>
    </source>
</evidence>
<keyword evidence="3" id="KW-1185">Reference proteome</keyword>
<evidence type="ECO:0000313" key="3">
    <source>
        <dbReference type="Proteomes" id="UP000237105"/>
    </source>
</evidence>
<accession>A0A2P5BTW8</accession>
<dbReference type="EMBL" id="JXTB01000223">
    <property type="protein sequence ID" value="PON52247.1"/>
    <property type="molecule type" value="Genomic_DNA"/>
</dbReference>
<sequence length="107" mass="12291">SYWIRRVKPQNRVAPCSSSYLRSGKAALKNLGDLQREGESEREREREERRQRSCDTQLVLAVVKRRTNSNSKSYTSRPTMSKSPKTNSIDRFTSLIPPLDHSVLLSP</sequence>
<feature type="non-terminal residue" evidence="2">
    <location>
        <position position="1"/>
    </location>
</feature>
<feature type="compositionally biased region" description="Polar residues" evidence="1">
    <location>
        <begin position="68"/>
        <end position="91"/>
    </location>
</feature>
<reference evidence="3" key="1">
    <citation type="submission" date="2016-06" db="EMBL/GenBank/DDBJ databases">
        <title>Parallel loss of symbiosis genes in relatives of nitrogen-fixing non-legume Parasponia.</title>
        <authorList>
            <person name="Van Velzen R."/>
            <person name="Holmer R."/>
            <person name="Bu F."/>
            <person name="Rutten L."/>
            <person name="Van Zeijl A."/>
            <person name="Liu W."/>
            <person name="Santuari L."/>
            <person name="Cao Q."/>
            <person name="Sharma T."/>
            <person name="Shen D."/>
            <person name="Roswanjaya Y."/>
            <person name="Wardhani T."/>
            <person name="Kalhor M.S."/>
            <person name="Jansen J."/>
            <person name="Van den Hoogen J."/>
            <person name="Gungor B."/>
            <person name="Hartog M."/>
            <person name="Hontelez J."/>
            <person name="Verver J."/>
            <person name="Yang W.-C."/>
            <person name="Schijlen E."/>
            <person name="Repin R."/>
            <person name="Schilthuizen M."/>
            <person name="Schranz E."/>
            <person name="Heidstra R."/>
            <person name="Miyata K."/>
            <person name="Fedorova E."/>
            <person name="Kohlen W."/>
            <person name="Bisseling T."/>
            <person name="Smit S."/>
            <person name="Geurts R."/>
        </authorList>
    </citation>
    <scope>NUCLEOTIDE SEQUENCE [LARGE SCALE GENOMIC DNA]</scope>
    <source>
        <strain evidence="3">cv. WU1-14</strain>
    </source>
</reference>